<dbReference type="SUPFAM" id="SSF144232">
    <property type="entry name" value="HIT/MYND zinc finger-like"/>
    <property type="match status" value="1"/>
</dbReference>
<dbReference type="Pfam" id="PF01753">
    <property type="entry name" value="zf-MYND"/>
    <property type="match status" value="1"/>
</dbReference>
<dbReference type="InterPro" id="IPR053010">
    <property type="entry name" value="SET_SmydA-8"/>
</dbReference>
<keyword evidence="1" id="KW-0479">Metal-binding</keyword>
<evidence type="ECO:0000313" key="9">
    <source>
        <dbReference type="Proteomes" id="UP000318571"/>
    </source>
</evidence>
<dbReference type="InterPro" id="IPR002893">
    <property type="entry name" value="Znf_MYND"/>
</dbReference>
<feature type="compositionally biased region" description="Basic and acidic residues" evidence="5">
    <location>
        <begin position="42"/>
        <end position="96"/>
    </location>
</feature>
<dbReference type="SUPFAM" id="SSF82199">
    <property type="entry name" value="SET domain"/>
    <property type="match status" value="1"/>
</dbReference>
<sequence>MGKHSHHKKTSKHSNFFDKWGGIDNEPKFIELPDDFGDTSSEEGHNVDGEDLKKNKHHSKEERSKNKEDSKHGKGKGGPEKDDSKTTPTKNDEKESKKHHSPHHSQHTEHEHGKHEPAQSPPNSKVKQGSTQSNSNIQGKGQLPTKNGTQDNLPKPQGDCEVCGHLAKLFCSACKHVFYCTKEHQKKHWRNHKEDCPSLKKLPYRVERNDKLGRHLVATMDIPAGTHFLNESPMVLGPRQLSKPVCLGCHKELTDPQATIKCSRCQWPLCSRKCEDSKSHEAECRLIKYGGSKVKVDSFGQVNMMYACITVLRALALQDGPQEVWKDYTRFESHLDKRMKTEIYTKVNKEKVVYFIHYFLKLINKFSDLEILETCGRLDTNCFEIKQNGLNLRAMYRTACIISHDCKPNTKHTFDPDHSINMYSTVNIAKGSIISASYTQTIWSTLNRREHLYMSKCFWCMCERCQDPTEFGTYLSCYNCITCGGRVLPENPLDNEASWR</sequence>
<dbReference type="Gene3D" id="1.10.220.160">
    <property type="match status" value="1"/>
</dbReference>
<protein>
    <recommendedName>
        <fullName evidence="10">MYND-type domain-containing protein</fullName>
    </recommendedName>
</protein>
<evidence type="ECO:0000256" key="4">
    <source>
        <dbReference type="PROSITE-ProRule" id="PRU00134"/>
    </source>
</evidence>
<dbReference type="CDD" id="cd20071">
    <property type="entry name" value="SET_SMYD"/>
    <property type="match status" value="1"/>
</dbReference>
<feature type="domain" description="SET" evidence="6">
    <location>
        <begin position="197"/>
        <end position="439"/>
    </location>
</feature>
<dbReference type="GO" id="GO:0008270">
    <property type="term" value="F:zinc ion binding"/>
    <property type="evidence" value="ECO:0007669"/>
    <property type="project" value="UniProtKB-KW"/>
</dbReference>
<evidence type="ECO:0000256" key="5">
    <source>
        <dbReference type="SAM" id="MobiDB-lite"/>
    </source>
</evidence>
<dbReference type="PANTHER" id="PTHR46455:SF1">
    <property type="entry name" value="SET AND MYND DOMAIN CONTAINING, ARTHROPOD-SPECIFIC, MEMBER 2"/>
    <property type="match status" value="1"/>
</dbReference>
<dbReference type="Gene3D" id="6.10.140.2220">
    <property type="match status" value="2"/>
</dbReference>
<dbReference type="Pfam" id="PF00856">
    <property type="entry name" value="SET"/>
    <property type="match status" value="1"/>
</dbReference>
<organism evidence="8 9">
    <name type="scientific">Tigriopus californicus</name>
    <name type="common">Marine copepod</name>
    <dbReference type="NCBI Taxonomy" id="6832"/>
    <lineage>
        <taxon>Eukaryota</taxon>
        <taxon>Metazoa</taxon>
        <taxon>Ecdysozoa</taxon>
        <taxon>Arthropoda</taxon>
        <taxon>Crustacea</taxon>
        <taxon>Multicrustacea</taxon>
        <taxon>Hexanauplia</taxon>
        <taxon>Copepoda</taxon>
        <taxon>Harpacticoida</taxon>
        <taxon>Harpacticidae</taxon>
        <taxon>Tigriopus</taxon>
    </lineage>
</organism>
<reference evidence="8 9" key="1">
    <citation type="journal article" date="2018" name="Nat. Ecol. Evol.">
        <title>Genomic signatures of mitonuclear coevolution across populations of Tigriopus californicus.</title>
        <authorList>
            <person name="Barreto F.S."/>
            <person name="Watson E.T."/>
            <person name="Lima T.G."/>
            <person name="Willett C.S."/>
            <person name="Edmands S."/>
            <person name="Li W."/>
            <person name="Burton R.S."/>
        </authorList>
    </citation>
    <scope>NUCLEOTIDE SEQUENCE [LARGE SCALE GENOMIC DNA]</scope>
    <source>
        <strain evidence="8 9">San Diego</strain>
    </source>
</reference>
<dbReference type="EMBL" id="VCGU01000001">
    <property type="protein sequence ID" value="TRY80691.1"/>
    <property type="molecule type" value="Genomic_DNA"/>
</dbReference>
<proteinExistence type="predicted"/>
<dbReference type="InterPro" id="IPR001214">
    <property type="entry name" value="SET_dom"/>
</dbReference>
<feature type="domain" description="MYND-type" evidence="7">
    <location>
        <begin position="160"/>
        <end position="196"/>
    </location>
</feature>
<accession>A0A553PSN4</accession>
<dbReference type="PANTHER" id="PTHR46455">
    <property type="entry name" value="SET AND MYND DOMAIN CONTAINING, ARTHROPOD-SPECIFIC, MEMBER 4, ISOFORM A"/>
    <property type="match status" value="1"/>
</dbReference>
<feature type="compositionally biased region" description="Polar residues" evidence="5">
    <location>
        <begin position="121"/>
        <end position="152"/>
    </location>
</feature>
<dbReference type="PROSITE" id="PS50280">
    <property type="entry name" value="SET"/>
    <property type="match status" value="1"/>
</dbReference>
<dbReference type="GO" id="GO:0008170">
    <property type="term" value="F:N-methyltransferase activity"/>
    <property type="evidence" value="ECO:0007669"/>
    <property type="project" value="UniProtKB-ARBA"/>
</dbReference>
<feature type="region of interest" description="Disordered" evidence="5">
    <location>
        <begin position="1"/>
        <end position="152"/>
    </location>
</feature>
<keyword evidence="9" id="KW-1185">Reference proteome</keyword>
<evidence type="ECO:0000256" key="1">
    <source>
        <dbReference type="ARBA" id="ARBA00022723"/>
    </source>
</evidence>
<dbReference type="PROSITE" id="PS50865">
    <property type="entry name" value="ZF_MYND_2"/>
    <property type="match status" value="1"/>
</dbReference>
<dbReference type="OMA" id="SAYCCIA"/>
<evidence type="ECO:0000259" key="7">
    <source>
        <dbReference type="PROSITE" id="PS50865"/>
    </source>
</evidence>
<dbReference type="PROSITE" id="PS01360">
    <property type="entry name" value="ZF_MYND_1"/>
    <property type="match status" value="1"/>
</dbReference>
<dbReference type="InterPro" id="IPR046341">
    <property type="entry name" value="SET_dom_sf"/>
</dbReference>
<dbReference type="Gene3D" id="2.170.270.10">
    <property type="entry name" value="SET domain"/>
    <property type="match status" value="1"/>
</dbReference>
<comment type="caution">
    <text evidence="8">The sequence shown here is derived from an EMBL/GenBank/DDBJ whole genome shotgun (WGS) entry which is preliminary data.</text>
</comment>
<dbReference type="AlphaFoldDB" id="A0A553PSN4"/>
<evidence type="ECO:0000256" key="2">
    <source>
        <dbReference type="ARBA" id="ARBA00022771"/>
    </source>
</evidence>
<keyword evidence="2 4" id="KW-0863">Zinc-finger</keyword>
<evidence type="ECO:0000259" key="6">
    <source>
        <dbReference type="PROSITE" id="PS50280"/>
    </source>
</evidence>
<evidence type="ECO:0008006" key="10">
    <source>
        <dbReference type="Google" id="ProtNLM"/>
    </source>
</evidence>
<gene>
    <name evidence="8" type="ORF">TCAL_09011</name>
</gene>
<name>A0A553PSN4_TIGCA</name>
<dbReference type="GO" id="GO:0008276">
    <property type="term" value="F:protein methyltransferase activity"/>
    <property type="evidence" value="ECO:0007669"/>
    <property type="project" value="UniProtKB-ARBA"/>
</dbReference>
<feature type="compositionally biased region" description="Basic and acidic residues" evidence="5">
    <location>
        <begin position="106"/>
        <end position="117"/>
    </location>
</feature>
<dbReference type="Proteomes" id="UP000318571">
    <property type="component" value="Chromosome 12"/>
</dbReference>
<dbReference type="STRING" id="6832.A0A553PSN4"/>
<feature type="compositionally biased region" description="Acidic residues" evidence="5">
    <location>
        <begin position="32"/>
        <end position="41"/>
    </location>
</feature>
<keyword evidence="3" id="KW-0862">Zinc</keyword>
<dbReference type="GO" id="GO:0008757">
    <property type="term" value="F:S-adenosylmethionine-dependent methyltransferase activity"/>
    <property type="evidence" value="ECO:0007669"/>
    <property type="project" value="UniProtKB-ARBA"/>
</dbReference>
<evidence type="ECO:0000256" key="3">
    <source>
        <dbReference type="ARBA" id="ARBA00022833"/>
    </source>
</evidence>
<evidence type="ECO:0000313" key="8">
    <source>
        <dbReference type="EMBL" id="TRY80691.1"/>
    </source>
</evidence>
<feature type="compositionally biased region" description="Basic residues" evidence="5">
    <location>
        <begin position="1"/>
        <end position="12"/>
    </location>
</feature>